<sequence>MAPLALACLLPTVAQAGPATAAPPGRSPPAAHCLDARDVRQVEQAGPEAIAVRGGNGVAYRIDFSGAGCPGINEASQVRLEAPAGWACGRPSENLVVDGRSCGISAVSVIDDRDFAETARASSRQFASTLPGVEVTGKAAGRGGESSPRHTFQGSADFCFATRHVRSWNEDPQGVVVETNPRRNGGNRYYRVELGGSCSILAGAQSVDFQSGFQNGLICGNPGDRIVMVGAMAGDLRSDTPRFARPGCEVLAVYPKD</sequence>
<protein>
    <recommendedName>
        <fullName evidence="4">Secreted protein</fullName>
    </recommendedName>
</protein>
<comment type="caution">
    <text evidence="2">The sequence shown here is derived from an EMBL/GenBank/DDBJ whole genome shotgun (WGS) entry which is preliminary data.</text>
</comment>
<reference evidence="2 3" key="1">
    <citation type="submission" date="2015-05" db="EMBL/GenBank/DDBJ databases">
        <title>Genome sequencing and analysis of members of genus Stenotrophomonas.</title>
        <authorList>
            <person name="Patil P.P."/>
            <person name="Midha S."/>
            <person name="Patil P.B."/>
        </authorList>
    </citation>
    <scope>NUCLEOTIDE SEQUENCE [LARGE SCALE GENOMIC DNA]</scope>
    <source>
        <strain evidence="2 3">DSM 21508</strain>
    </source>
</reference>
<keyword evidence="3" id="KW-1185">Reference proteome</keyword>
<dbReference type="AlphaFoldDB" id="A0A0R0DDH7"/>
<evidence type="ECO:0000256" key="1">
    <source>
        <dbReference type="SAM" id="SignalP"/>
    </source>
</evidence>
<evidence type="ECO:0008006" key="4">
    <source>
        <dbReference type="Google" id="ProtNLM"/>
    </source>
</evidence>
<feature type="signal peptide" evidence="1">
    <location>
        <begin position="1"/>
        <end position="21"/>
    </location>
</feature>
<proteinExistence type="predicted"/>
<dbReference type="EMBL" id="LDJK01000009">
    <property type="protein sequence ID" value="KRG76378.1"/>
    <property type="molecule type" value="Genomic_DNA"/>
</dbReference>
<keyword evidence="1" id="KW-0732">Signal</keyword>
<feature type="chain" id="PRO_5006395598" description="Secreted protein" evidence="1">
    <location>
        <begin position="22"/>
        <end position="257"/>
    </location>
</feature>
<dbReference type="Proteomes" id="UP000051386">
    <property type="component" value="Unassembled WGS sequence"/>
</dbReference>
<accession>A0A0R0DDH7</accession>
<dbReference type="PATRIC" id="fig|517011.3.peg.3496"/>
<evidence type="ECO:0000313" key="2">
    <source>
        <dbReference type="EMBL" id="KRG76378.1"/>
    </source>
</evidence>
<evidence type="ECO:0000313" key="3">
    <source>
        <dbReference type="Proteomes" id="UP000051386"/>
    </source>
</evidence>
<name>A0A0R0DDH7_9GAMM</name>
<organism evidence="2 3">
    <name type="scientific">Stenotrophomonas chelatiphaga</name>
    <dbReference type="NCBI Taxonomy" id="517011"/>
    <lineage>
        <taxon>Bacteria</taxon>
        <taxon>Pseudomonadati</taxon>
        <taxon>Pseudomonadota</taxon>
        <taxon>Gammaproteobacteria</taxon>
        <taxon>Lysobacterales</taxon>
        <taxon>Lysobacteraceae</taxon>
        <taxon>Stenotrophomonas</taxon>
    </lineage>
</organism>
<gene>
    <name evidence="2" type="ORF">ABB28_03705</name>
</gene>